<comment type="caution">
    <text evidence="5">The sequence shown here is derived from an EMBL/GenBank/DDBJ whole genome shotgun (WGS) entry which is preliminary data.</text>
</comment>
<dbReference type="PANTHER" id="PTHR13096">
    <property type="entry name" value="MINA53 MYC INDUCED NUCLEAR ANTIGEN"/>
    <property type="match status" value="1"/>
</dbReference>
<evidence type="ECO:0000256" key="1">
    <source>
        <dbReference type="ARBA" id="ARBA00001954"/>
    </source>
</evidence>
<reference evidence="5 6" key="1">
    <citation type="submission" date="2018-04" db="EMBL/GenBank/DDBJ databases">
        <title>Cupriavidus necator CR12 genome sequencing and assembly.</title>
        <authorList>
            <person name="Ben Fekih I."/>
            <person name="Mazhar H.S."/>
            <person name="Bello S.K."/>
            <person name="Rensing C."/>
        </authorList>
    </citation>
    <scope>NUCLEOTIDE SEQUENCE [LARGE SCALE GENOMIC DNA]</scope>
    <source>
        <strain evidence="5 6">CR12</strain>
    </source>
</reference>
<evidence type="ECO:0000313" key="5">
    <source>
        <dbReference type="EMBL" id="RCJ04180.1"/>
    </source>
</evidence>
<evidence type="ECO:0000256" key="3">
    <source>
        <dbReference type="ARBA" id="ARBA00023004"/>
    </source>
</evidence>
<dbReference type="SUPFAM" id="SSF51197">
    <property type="entry name" value="Clavaminate synthase-like"/>
    <property type="match status" value="1"/>
</dbReference>
<name>A0A367P8M0_CUPNE</name>
<proteinExistence type="predicted"/>
<dbReference type="SUPFAM" id="SSF46785">
    <property type="entry name" value="Winged helix' DNA-binding domain"/>
    <property type="match status" value="1"/>
</dbReference>
<dbReference type="Proteomes" id="UP000253501">
    <property type="component" value="Unassembled WGS sequence"/>
</dbReference>
<comment type="cofactor">
    <cofactor evidence="1">
        <name>Fe(2+)</name>
        <dbReference type="ChEBI" id="CHEBI:29033"/>
    </cofactor>
</comment>
<keyword evidence="2" id="KW-0479">Metal-binding</keyword>
<evidence type="ECO:0000256" key="2">
    <source>
        <dbReference type="ARBA" id="ARBA00022723"/>
    </source>
</evidence>
<organism evidence="5 6">
    <name type="scientific">Cupriavidus necator</name>
    <name type="common">Alcaligenes eutrophus</name>
    <name type="synonym">Ralstonia eutropha</name>
    <dbReference type="NCBI Taxonomy" id="106590"/>
    <lineage>
        <taxon>Bacteria</taxon>
        <taxon>Pseudomonadati</taxon>
        <taxon>Pseudomonadota</taxon>
        <taxon>Betaproteobacteria</taxon>
        <taxon>Burkholderiales</taxon>
        <taxon>Burkholderiaceae</taxon>
        <taxon>Cupriavidus</taxon>
    </lineage>
</organism>
<dbReference type="InterPro" id="IPR003347">
    <property type="entry name" value="JmjC_dom"/>
</dbReference>
<dbReference type="EMBL" id="QDHA01000109">
    <property type="protein sequence ID" value="RCJ04180.1"/>
    <property type="molecule type" value="Genomic_DNA"/>
</dbReference>
<dbReference type="GO" id="GO:0046872">
    <property type="term" value="F:metal ion binding"/>
    <property type="evidence" value="ECO:0007669"/>
    <property type="project" value="UniProtKB-KW"/>
</dbReference>
<dbReference type="PANTHER" id="PTHR13096:SF8">
    <property type="entry name" value="RIBOSOMAL OXYGENASE 1"/>
    <property type="match status" value="1"/>
</dbReference>
<protein>
    <recommendedName>
        <fullName evidence="4">JmjC domain-containing protein</fullName>
    </recommendedName>
</protein>
<sequence>MMQFYFQLSMASLNGNMSQRPSPRDRRRWHSCKRSPITPTSNTCYSMNGTPIWTATTSAPSAKCSTYLAKVRWWSRSDTREFTMTDFKLAKQILNTDGFLECYKMKAFWSRSADEALLLGHVEPPPIHYRLTNDRLRLSLENDHVTPNKQAFRSVRDAFGRPTDFLSLSDLHRLLRAGATGVLEATNGLASAIEAFTQEISSRYDARSTANAYFSFGSTSGFGVHNDDHDVIVVQLDGRKTRNFFTTSNGLNKATVNELDTPTEKDVGETIILAPGDVLFVPKGTWHDVIAIGKPSLHLTISIVYPTILDFSQWLLDQNRYRLPYRDIRMAEDDLALIASDCTAFFSQIVNEESMVAFLKTYYARHAARRIGPSLPSLNRIEPDDTFFRVPFSFLQIGINEAALGHIIIRALGREHILTEREYWILTTLSHKSPLSVAEIAATHSESYDFSFESIQGALEKLLDKALVTKGQRRVAALVD</sequence>
<keyword evidence="3" id="KW-0408">Iron</keyword>
<feature type="domain" description="JmjC" evidence="4">
    <location>
        <begin position="135"/>
        <end position="320"/>
    </location>
</feature>
<dbReference type="PROSITE" id="PS51184">
    <property type="entry name" value="JMJC"/>
    <property type="match status" value="1"/>
</dbReference>
<evidence type="ECO:0000313" key="6">
    <source>
        <dbReference type="Proteomes" id="UP000253501"/>
    </source>
</evidence>
<dbReference type="Pfam" id="PF08007">
    <property type="entry name" value="JmjC_2"/>
    <property type="match status" value="1"/>
</dbReference>
<accession>A0A367P8M0</accession>
<evidence type="ECO:0000259" key="4">
    <source>
        <dbReference type="PROSITE" id="PS51184"/>
    </source>
</evidence>
<dbReference type="SMART" id="SM00558">
    <property type="entry name" value="JmjC"/>
    <property type="match status" value="1"/>
</dbReference>
<gene>
    <name evidence="5" type="ORF">DDK22_33365</name>
</gene>
<dbReference type="AlphaFoldDB" id="A0A367P8M0"/>
<dbReference type="InterPro" id="IPR039994">
    <property type="entry name" value="NO66-like"/>
</dbReference>
<dbReference type="Gene3D" id="2.60.120.650">
    <property type="entry name" value="Cupin"/>
    <property type="match status" value="1"/>
</dbReference>
<dbReference type="InterPro" id="IPR036390">
    <property type="entry name" value="WH_DNA-bd_sf"/>
</dbReference>